<protein>
    <submittedName>
        <fullName evidence="1">Uncharacterized protein</fullName>
    </submittedName>
</protein>
<organism evidence="1 2">
    <name type="scientific">Podospora didyma</name>
    <dbReference type="NCBI Taxonomy" id="330526"/>
    <lineage>
        <taxon>Eukaryota</taxon>
        <taxon>Fungi</taxon>
        <taxon>Dikarya</taxon>
        <taxon>Ascomycota</taxon>
        <taxon>Pezizomycotina</taxon>
        <taxon>Sordariomycetes</taxon>
        <taxon>Sordariomycetidae</taxon>
        <taxon>Sordariales</taxon>
        <taxon>Podosporaceae</taxon>
        <taxon>Podospora</taxon>
    </lineage>
</organism>
<reference evidence="1" key="2">
    <citation type="submission" date="2023-06" db="EMBL/GenBank/DDBJ databases">
        <authorList>
            <consortium name="Lawrence Berkeley National Laboratory"/>
            <person name="Haridas S."/>
            <person name="Hensen N."/>
            <person name="Bonometti L."/>
            <person name="Westerberg I."/>
            <person name="Brannstrom I.O."/>
            <person name="Guillou S."/>
            <person name="Cros-Aarteil S."/>
            <person name="Calhoun S."/>
            <person name="Kuo A."/>
            <person name="Mondo S."/>
            <person name="Pangilinan J."/>
            <person name="Riley R."/>
            <person name="LaButti K."/>
            <person name="Andreopoulos B."/>
            <person name="Lipzen A."/>
            <person name="Chen C."/>
            <person name="Yanf M."/>
            <person name="Daum C."/>
            <person name="Ng V."/>
            <person name="Clum A."/>
            <person name="Steindorff A."/>
            <person name="Ohm R."/>
            <person name="Martin F."/>
            <person name="Silar P."/>
            <person name="Natvig D."/>
            <person name="Lalanne C."/>
            <person name="Gautier V."/>
            <person name="Ament-velasquez S.L."/>
            <person name="Kruys A."/>
            <person name="Hutchinson M.I."/>
            <person name="Powell A.J."/>
            <person name="Barry K."/>
            <person name="Miller A.N."/>
            <person name="Grigoriev I.V."/>
            <person name="Debuchy R."/>
            <person name="Gladieux P."/>
            <person name="Thoren M.H."/>
            <person name="Johannesson H."/>
        </authorList>
    </citation>
    <scope>NUCLEOTIDE SEQUENCE</scope>
    <source>
        <strain evidence="1">CBS 232.78</strain>
    </source>
</reference>
<dbReference type="EMBL" id="JAULSW010000012">
    <property type="protein sequence ID" value="KAK3366370.1"/>
    <property type="molecule type" value="Genomic_DNA"/>
</dbReference>
<dbReference type="Proteomes" id="UP001285441">
    <property type="component" value="Unassembled WGS sequence"/>
</dbReference>
<feature type="non-terminal residue" evidence="1">
    <location>
        <position position="1"/>
    </location>
</feature>
<keyword evidence="2" id="KW-1185">Reference proteome</keyword>
<evidence type="ECO:0000313" key="1">
    <source>
        <dbReference type="EMBL" id="KAK3366370.1"/>
    </source>
</evidence>
<gene>
    <name evidence="1" type="ORF">B0H63DRAFT_377760</name>
</gene>
<sequence>QRQSPFYRIPQELRDEIYSTVFYSTRISYGYQNRWSVSKLWVRPAPYSLAILRLCRRMNLEIRNSWLSKVLIFFLDPWTMFVKLKSLPVEVLYNLKHLHLVIDDQFYLVAPVIPNFDKLFNRITGMHLKTLTISFEGKGLKYISDAHNILQSFAQSGKGWTTLHFIAH</sequence>
<feature type="non-terminal residue" evidence="1">
    <location>
        <position position="168"/>
    </location>
</feature>
<evidence type="ECO:0000313" key="2">
    <source>
        <dbReference type="Proteomes" id="UP001285441"/>
    </source>
</evidence>
<name>A0AAE0JYM1_9PEZI</name>
<accession>A0AAE0JYM1</accession>
<comment type="caution">
    <text evidence="1">The sequence shown here is derived from an EMBL/GenBank/DDBJ whole genome shotgun (WGS) entry which is preliminary data.</text>
</comment>
<dbReference type="AlphaFoldDB" id="A0AAE0JYM1"/>
<proteinExistence type="predicted"/>
<reference evidence="1" key="1">
    <citation type="journal article" date="2023" name="Mol. Phylogenet. Evol.">
        <title>Genome-scale phylogeny and comparative genomics of the fungal order Sordariales.</title>
        <authorList>
            <person name="Hensen N."/>
            <person name="Bonometti L."/>
            <person name="Westerberg I."/>
            <person name="Brannstrom I.O."/>
            <person name="Guillou S."/>
            <person name="Cros-Aarteil S."/>
            <person name="Calhoun S."/>
            <person name="Haridas S."/>
            <person name="Kuo A."/>
            <person name="Mondo S."/>
            <person name="Pangilinan J."/>
            <person name="Riley R."/>
            <person name="LaButti K."/>
            <person name="Andreopoulos B."/>
            <person name="Lipzen A."/>
            <person name="Chen C."/>
            <person name="Yan M."/>
            <person name="Daum C."/>
            <person name="Ng V."/>
            <person name="Clum A."/>
            <person name="Steindorff A."/>
            <person name="Ohm R.A."/>
            <person name="Martin F."/>
            <person name="Silar P."/>
            <person name="Natvig D.O."/>
            <person name="Lalanne C."/>
            <person name="Gautier V."/>
            <person name="Ament-Velasquez S.L."/>
            <person name="Kruys A."/>
            <person name="Hutchinson M.I."/>
            <person name="Powell A.J."/>
            <person name="Barry K."/>
            <person name="Miller A.N."/>
            <person name="Grigoriev I.V."/>
            <person name="Debuchy R."/>
            <person name="Gladieux P."/>
            <person name="Hiltunen Thoren M."/>
            <person name="Johannesson H."/>
        </authorList>
    </citation>
    <scope>NUCLEOTIDE SEQUENCE</scope>
    <source>
        <strain evidence="1">CBS 232.78</strain>
    </source>
</reference>